<keyword evidence="1" id="KW-0808">Transferase</keyword>
<dbReference type="EMBL" id="CALSDN010000017">
    <property type="protein sequence ID" value="CAH6723625.1"/>
    <property type="molecule type" value="Genomic_DNA"/>
</dbReference>
<protein>
    <submittedName>
        <fullName evidence="1">Diphthine methyltransferase</fullName>
    </submittedName>
</protein>
<organism evidence="1 2">
    <name type="scientific">[Candida] jaroonii</name>
    <dbReference type="NCBI Taxonomy" id="467808"/>
    <lineage>
        <taxon>Eukaryota</taxon>
        <taxon>Fungi</taxon>
        <taxon>Dikarya</taxon>
        <taxon>Ascomycota</taxon>
        <taxon>Saccharomycotina</taxon>
        <taxon>Pichiomycetes</taxon>
        <taxon>Debaryomycetaceae</taxon>
        <taxon>Yamadazyma</taxon>
    </lineage>
</organism>
<evidence type="ECO:0000313" key="1">
    <source>
        <dbReference type="EMBL" id="CAH6723625.1"/>
    </source>
</evidence>
<accession>A0ACA9YEV7</accession>
<comment type="caution">
    <text evidence="1">The sequence shown here is derived from an EMBL/GenBank/DDBJ whole genome shotgun (WGS) entry which is preliminary data.</text>
</comment>
<sequence>MLEHLDHGSNTFASHPIMKSCERLSVFKTILPPCCVKYYPQDPTILFISTYKLEEGKKFGTIDIYKHKDEPQLVKSIDTSAILDLKIQGDRVATAHSDGKVVLWKFEVEDLELTQINDFHMFEDTVTSVNFRDDKVVATCTDGSISILDLNDGTFGELPTRHDLECWISEFGELGEMSNVVFTGGDDSKMIAHDLRTQEMIWQTGPRFHDAGVVSILSAKPTWNSNNPNQLWTGSYDDNLRIMDLRLMDPQNPSLMTGWLPKTLQQENLGGGVWRLIPSNTDNRVLACCMYDGARIVDIKDDKFEVTRYFKRDHESMCYGGDWKDNIVTTCSFYDNVVQVWDPESSIDM</sequence>
<evidence type="ECO:0000313" key="2">
    <source>
        <dbReference type="Proteomes" id="UP001152531"/>
    </source>
</evidence>
<reference evidence="1" key="1">
    <citation type="submission" date="2022-06" db="EMBL/GenBank/DDBJ databases">
        <authorList>
            <person name="Legras J.-L."/>
            <person name="Devillers H."/>
            <person name="Grondin C."/>
        </authorList>
    </citation>
    <scope>NUCLEOTIDE SEQUENCE</scope>
    <source>
        <strain evidence="1">CLIB 1444</strain>
    </source>
</reference>
<dbReference type="Proteomes" id="UP001152531">
    <property type="component" value="Unassembled WGS sequence"/>
</dbReference>
<gene>
    <name evidence="1" type="ORF">CLIB1444_17S01068</name>
</gene>
<keyword evidence="2" id="KW-1185">Reference proteome</keyword>
<name>A0ACA9YEV7_9ASCO</name>
<keyword evidence="1" id="KW-0489">Methyltransferase</keyword>
<proteinExistence type="predicted"/>